<feature type="transmembrane region" description="Helical" evidence="2">
    <location>
        <begin position="186"/>
        <end position="204"/>
    </location>
</feature>
<feature type="transmembrane region" description="Helical" evidence="2">
    <location>
        <begin position="104"/>
        <end position="126"/>
    </location>
</feature>
<feature type="region of interest" description="Disordered" evidence="1">
    <location>
        <begin position="344"/>
        <end position="412"/>
    </location>
</feature>
<proteinExistence type="predicted"/>
<name>A0AB34KYB0_9PEZI</name>
<reference evidence="4 5" key="1">
    <citation type="journal article" date="2020" name="Microbiol. Resour. Announc.">
        <title>Draft Genome Sequence of a Cladosporium Species Isolated from the Mesophotic Ascidian Didemnum maculosum.</title>
        <authorList>
            <person name="Gioti A."/>
            <person name="Siaperas R."/>
            <person name="Nikolaivits E."/>
            <person name="Le Goff G."/>
            <person name="Ouazzani J."/>
            <person name="Kotoulas G."/>
            <person name="Topakas E."/>
        </authorList>
    </citation>
    <scope>NUCLEOTIDE SEQUENCE [LARGE SCALE GENOMIC DNA]</scope>
    <source>
        <strain evidence="4 5">TM138-S3</strain>
    </source>
</reference>
<comment type="caution">
    <text evidence="4">The sequence shown here is derived from an EMBL/GenBank/DDBJ whole genome shotgun (WGS) entry which is preliminary data.</text>
</comment>
<feature type="transmembrane region" description="Helical" evidence="2">
    <location>
        <begin position="71"/>
        <end position="92"/>
    </location>
</feature>
<feature type="compositionally biased region" description="Basic and acidic residues" evidence="1">
    <location>
        <begin position="402"/>
        <end position="412"/>
    </location>
</feature>
<evidence type="ECO:0000259" key="3">
    <source>
        <dbReference type="Pfam" id="PF24802"/>
    </source>
</evidence>
<feature type="transmembrane region" description="Helical" evidence="2">
    <location>
        <begin position="147"/>
        <end position="166"/>
    </location>
</feature>
<organism evidence="4 5">
    <name type="scientific">Cladosporium halotolerans</name>
    <dbReference type="NCBI Taxonomy" id="1052096"/>
    <lineage>
        <taxon>Eukaryota</taxon>
        <taxon>Fungi</taxon>
        <taxon>Dikarya</taxon>
        <taxon>Ascomycota</taxon>
        <taxon>Pezizomycotina</taxon>
        <taxon>Dothideomycetes</taxon>
        <taxon>Dothideomycetidae</taxon>
        <taxon>Cladosporiales</taxon>
        <taxon>Cladosporiaceae</taxon>
        <taxon>Cladosporium</taxon>
    </lineage>
</organism>
<accession>A0AB34KYB0</accession>
<evidence type="ECO:0000256" key="1">
    <source>
        <dbReference type="SAM" id="MobiDB-lite"/>
    </source>
</evidence>
<dbReference type="PANTHER" id="PTHR37013:SF3">
    <property type="entry name" value="INTEGRAL MEMBRANE PROTEIN (AFU_ORTHOLOGUE AFUA_1G05950)"/>
    <property type="match status" value="1"/>
</dbReference>
<feature type="domain" description="DUF7703" evidence="3">
    <location>
        <begin position="40"/>
        <end position="277"/>
    </location>
</feature>
<dbReference type="EMBL" id="JAAQHG020000007">
    <property type="protein sequence ID" value="KAL1588516.1"/>
    <property type="molecule type" value="Genomic_DNA"/>
</dbReference>
<feature type="region of interest" description="Disordered" evidence="1">
    <location>
        <begin position="299"/>
        <end position="326"/>
    </location>
</feature>
<keyword evidence="2" id="KW-0812">Transmembrane</keyword>
<sequence>MTSTVTGSTSTAQDVASSSSWLSPGAGITAGYNGQSTSLRIVIIFLSGLAMYNSVELIAMISLTFTRHRGLYYWSLLISSIGIIPYSLGFFLKFDNHTPGDLRWLSVFFLTIGWYPMVTGQSLVLWSRLHLIVSGERGDRILHWTKWMIICNAILLHIPTTVLTFGSNGDTRTDVFVRGYNVMEKIQMAGFFVQEIILSGIYIIETSKILRTSLQPNTKRTMYQLITINVVIITMDLGLLGIECASLYILETLVKGVVYSIKLKLEFAILGKLVSFAIGQRPGSDGGLRATSIGFLGEPTAEKKGSRGGGAYAHGHGHGHSRARSDDFNDIDVSDFVDLNRMSTNITHPSASPTHDGATRRKTSRISHNSDYNMARFRHVEDVSSLGDSDSRESSRAASPCDTRKRTGEGEV</sequence>
<feature type="transmembrane region" description="Helical" evidence="2">
    <location>
        <begin position="225"/>
        <end position="250"/>
    </location>
</feature>
<dbReference type="RefSeq" id="XP_069231621.1">
    <property type="nucleotide sequence ID" value="XM_069371441.1"/>
</dbReference>
<keyword evidence="2" id="KW-1133">Transmembrane helix</keyword>
<dbReference type="InterPro" id="IPR056120">
    <property type="entry name" value="DUF7703"/>
</dbReference>
<protein>
    <recommendedName>
        <fullName evidence="3">DUF7703 domain-containing protein</fullName>
    </recommendedName>
</protein>
<gene>
    <name evidence="4" type="ORF">WHR41_02835</name>
</gene>
<dbReference type="AlphaFoldDB" id="A0AB34KYB0"/>
<keyword evidence="2" id="KW-0472">Membrane</keyword>
<feature type="compositionally biased region" description="Polar residues" evidence="1">
    <location>
        <begin position="344"/>
        <end position="353"/>
    </location>
</feature>
<evidence type="ECO:0000256" key="2">
    <source>
        <dbReference type="SAM" id="Phobius"/>
    </source>
</evidence>
<feature type="transmembrane region" description="Helical" evidence="2">
    <location>
        <begin position="39"/>
        <end position="59"/>
    </location>
</feature>
<keyword evidence="5" id="KW-1185">Reference proteome</keyword>
<evidence type="ECO:0000313" key="5">
    <source>
        <dbReference type="Proteomes" id="UP000803884"/>
    </source>
</evidence>
<dbReference type="Proteomes" id="UP000803884">
    <property type="component" value="Unassembled WGS sequence"/>
</dbReference>
<dbReference type="PANTHER" id="PTHR37013">
    <property type="entry name" value="INTEGRAL MEMBRANE PROTEIN (AFU_ORTHOLOGUE AFUA_1G05950)-RELATED"/>
    <property type="match status" value="1"/>
</dbReference>
<dbReference type="GeneID" id="96004279"/>
<evidence type="ECO:0000313" key="4">
    <source>
        <dbReference type="EMBL" id="KAL1588516.1"/>
    </source>
</evidence>
<dbReference type="Pfam" id="PF24802">
    <property type="entry name" value="DUF7703"/>
    <property type="match status" value="1"/>
</dbReference>